<evidence type="ECO:0000313" key="1">
    <source>
        <dbReference type="EMBL" id="MDD0838265.1"/>
    </source>
</evidence>
<comment type="caution">
    <text evidence="1">The sequence shown here is derived from an EMBL/GenBank/DDBJ whole genome shotgun (WGS) entry which is preliminary data.</text>
</comment>
<sequence>MSAQLMPMEPWIQSLVDQWVLTPLEADSLQDLWMEAPDDFDIEAPPHLRHAFEKLALDRALDSSDTLH</sequence>
<evidence type="ECO:0008006" key="3">
    <source>
        <dbReference type="Google" id="ProtNLM"/>
    </source>
</evidence>
<organism evidence="1 2">
    <name type="scientific">Curvibacter cyanobacteriorum</name>
    <dbReference type="NCBI Taxonomy" id="3026422"/>
    <lineage>
        <taxon>Bacteria</taxon>
        <taxon>Pseudomonadati</taxon>
        <taxon>Pseudomonadota</taxon>
        <taxon>Betaproteobacteria</taxon>
        <taxon>Burkholderiales</taxon>
        <taxon>Comamonadaceae</taxon>
        <taxon>Curvibacter</taxon>
    </lineage>
</organism>
<keyword evidence="2" id="KW-1185">Reference proteome</keyword>
<accession>A0ABT5MWI4</accession>
<reference evidence="1 2" key="1">
    <citation type="submission" date="2023-02" db="EMBL/GenBank/DDBJ databases">
        <title>Bacterial whole genomic sequence of Curvibacter sp. HBC61.</title>
        <authorList>
            <person name="Le V."/>
            <person name="Ko S.-R."/>
            <person name="Ahn C.-Y."/>
            <person name="Oh H.-M."/>
        </authorList>
    </citation>
    <scope>NUCLEOTIDE SEQUENCE [LARGE SCALE GENOMIC DNA]</scope>
    <source>
        <strain evidence="1 2">HBC61</strain>
    </source>
</reference>
<protein>
    <recommendedName>
        <fullName evidence="3">Addiction module protein</fullName>
    </recommendedName>
</protein>
<dbReference type="RefSeq" id="WP_273949968.1">
    <property type="nucleotide sequence ID" value="NZ_JAQSIP010000003.1"/>
</dbReference>
<dbReference type="Proteomes" id="UP001528673">
    <property type="component" value="Unassembled WGS sequence"/>
</dbReference>
<name>A0ABT5MWI4_9BURK</name>
<proteinExistence type="predicted"/>
<dbReference type="EMBL" id="JAQSIP010000003">
    <property type="protein sequence ID" value="MDD0838265.1"/>
    <property type="molecule type" value="Genomic_DNA"/>
</dbReference>
<gene>
    <name evidence="1" type="ORF">PSQ40_06750</name>
</gene>
<evidence type="ECO:0000313" key="2">
    <source>
        <dbReference type="Proteomes" id="UP001528673"/>
    </source>
</evidence>